<protein>
    <submittedName>
        <fullName evidence="1">Uncharacterized protein</fullName>
    </submittedName>
</protein>
<reference evidence="1" key="1">
    <citation type="submission" date="2015-05" db="EMBL/GenBank/DDBJ databases">
        <title>Permanent draft genome of Rhodopirellula islandicus K833.</title>
        <authorList>
            <person name="Kizina J."/>
            <person name="Richter M."/>
            <person name="Glockner F.O."/>
            <person name="Harder J."/>
        </authorList>
    </citation>
    <scope>NUCLEOTIDE SEQUENCE [LARGE SCALE GENOMIC DNA]</scope>
    <source>
        <strain evidence="1">K833</strain>
    </source>
</reference>
<name>A0A0J1B893_RHOIS</name>
<comment type="caution">
    <text evidence="1">The sequence shown here is derived from an EMBL/GenBank/DDBJ whole genome shotgun (WGS) entry which is preliminary data.</text>
</comment>
<dbReference type="EMBL" id="LECT01000043">
    <property type="protein sequence ID" value="KLU02788.1"/>
    <property type="molecule type" value="Genomic_DNA"/>
</dbReference>
<proteinExistence type="predicted"/>
<accession>A0A0J1B893</accession>
<dbReference type="Proteomes" id="UP000036367">
    <property type="component" value="Unassembled WGS sequence"/>
</dbReference>
<evidence type="ECO:0000313" key="1">
    <source>
        <dbReference type="EMBL" id="KLU02788.1"/>
    </source>
</evidence>
<organism evidence="1 2">
    <name type="scientific">Rhodopirellula islandica</name>
    <dbReference type="NCBI Taxonomy" id="595434"/>
    <lineage>
        <taxon>Bacteria</taxon>
        <taxon>Pseudomonadati</taxon>
        <taxon>Planctomycetota</taxon>
        <taxon>Planctomycetia</taxon>
        <taxon>Pirellulales</taxon>
        <taxon>Pirellulaceae</taxon>
        <taxon>Rhodopirellula</taxon>
    </lineage>
</organism>
<sequence length="63" mass="7104">MRAAGRNAGPQKCDREESCFGALTQNVHGRDVTKRNPLFTTLIRIELRKNSRIRSRMPAHGIA</sequence>
<dbReference type="AlphaFoldDB" id="A0A0J1B893"/>
<evidence type="ECO:0000313" key="2">
    <source>
        <dbReference type="Proteomes" id="UP000036367"/>
    </source>
</evidence>
<gene>
    <name evidence="1" type="ORF">RISK_005084</name>
</gene>
<keyword evidence="2" id="KW-1185">Reference proteome</keyword>